<evidence type="ECO:0000313" key="2">
    <source>
        <dbReference type="EMBL" id="BCR03458.1"/>
    </source>
</evidence>
<gene>
    <name evidence="2" type="ORF">DESUT3_05270</name>
</gene>
<dbReference type="InterPro" id="IPR011990">
    <property type="entry name" value="TPR-like_helical_dom_sf"/>
</dbReference>
<dbReference type="Proteomes" id="UP001319827">
    <property type="component" value="Chromosome"/>
</dbReference>
<dbReference type="RefSeq" id="WP_221250930.1">
    <property type="nucleotide sequence ID" value="NZ_AP024355.1"/>
</dbReference>
<dbReference type="SUPFAM" id="SSF48452">
    <property type="entry name" value="TPR-like"/>
    <property type="match status" value="1"/>
</dbReference>
<keyword evidence="1" id="KW-0802">TPR repeat</keyword>
<proteinExistence type="predicted"/>
<protein>
    <recommendedName>
        <fullName evidence="4">Tetratricopeptide repeat protein</fullName>
    </recommendedName>
</protein>
<reference evidence="2 3" key="1">
    <citation type="journal article" date="2016" name="C (Basel)">
        <title>Selective Growth of and Electricity Production by Marine Exoelectrogenic Bacteria in Self-Aggregated Hydrogel of Microbially Reduced Graphene Oxide.</title>
        <authorList>
            <person name="Yoshida N."/>
            <person name="Goto Y."/>
            <person name="Miyata Y."/>
        </authorList>
    </citation>
    <scope>NUCLEOTIDE SEQUENCE [LARGE SCALE GENOMIC DNA]</scope>
    <source>
        <strain evidence="2 3">NIT-T3</strain>
    </source>
</reference>
<dbReference type="PANTHER" id="PTHR12558:SF13">
    <property type="entry name" value="CELL DIVISION CYCLE PROTEIN 27 HOMOLOG"/>
    <property type="match status" value="1"/>
</dbReference>
<dbReference type="PROSITE" id="PS50005">
    <property type="entry name" value="TPR"/>
    <property type="match status" value="2"/>
</dbReference>
<name>A0ABM7N8T1_9BACT</name>
<dbReference type="Gene3D" id="1.25.40.10">
    <property type="entry name" value="Tetratricopeptide repeat domain"/>
    <property type="match status" value="2"/>
</dbReference>
<dbReference type="Pfam" id="PF13432">
    <property type="entry name" value="TPR_16"/>
    <property type="match status" value="1"/>
</dbReference>
<feature type="repeat" description="TPR" evidence="1">
    <location>
        <begin position="189"/>
        <end position="222"/>
    </location>
</feature>
<evidence type="ECO:0000313" key="3">
    <source>
        <dbReference type="Proteomes" id="UP001319827"/>
    </source>
</evidence>
<keyword evidence="3" id="KW-1185">Reference proteome</keyword>
<dbReference type="PROSITE" id="PS50293">
    <property type="entry name" value="TPR_REGION"/>
    <property type="match status" value="2"/>
</dbReference>
<dbReference type="Pfam" id="PF00515">
    <property type="entry name" value="TPR_1"/>
    <property type="match status" value="2"/>
</dbReference>
<evidence type="ECO:0008006" key="4">
    <source>
        <dbReference type="Google" id="ProtNLM"/>
    </source>
</evidence>
<dbReference type="EMBL" id="AP024355">
    <property type="protein sequence ID" value="BCR03458.1"/>
    <property type="molecule type" value="Genomic_DNA"/>
</dbReference>
<dbReference type="InterPro" id="IPR019734">
    <property type="entry name" value="TPR_rpt"/>
</dbReference>
<accession>A0ABM7N8T1</accession>
<sequence>MVQAWLGLLVIFLLCSCTSTTVRDLNLGSLDPAQLPEEQLRQEEQKRLESLPAEQLVQLGRGHLASGAIPLARLYFVRALKKSPDSAPALVGLAETFERGHDLKKATGLYGVALKHDPDHVPALVGLGRVLRNQGARDQSLENLVKAMQLEDRNPLVLGELAITYEALGMEPLAEPLHREVVTLRPHLAAAHNNLGFNYLLQKRYDEAIAAFSRALNIEPENSLFKNNLGAAYALHGDEGKALQVFQTAMDQASAYNNLGYLYMTDGQYDQAEKAFKRALDLKPVFYLRAQENLNRLQVVRKAAR</sequence>
<organism evidence="2 3">
    <name type="scientific">Desulfuromonas versatilis</name>
    <dbReference type="NCBI Taxonomy" id="2802975"/>
    <lineage>
        <taxon>Bacteria</taxon>
        <taxon>Pseudomonadati</taxon>
        <taxon>Thermodesulfobacteriota</taxon>
        <taxon>Desulfuromonadia</taxon>
        <taxon>Desulfuromonadales</taxon>
        <taxon>Desulfuromonadaceae</taxon>
        <taxon>Desulfuromonas</taxon>
    </lineage>
</organism>
<evidence type="ECO:0000256" key="1">
    <source>
        <dbReference type="PROSITE-ProRule" id="PRU00339"/>
    </source>
</evidence>
<reference evidence="2 3" key="2">
    <citation type="journal article" date="2021" name="Int. J. Syst. Evol. Microbiol.">
        <title>Isolation and Polyphasic Characterization of Desulfuromonas versatilis sp. Nov., an Electrogenic Bacteria Capable of Versatile Metabolism Isolated from a Graphene Oxide-Reducing Enrichment Culture.</title>
        <authorList>
            <person name="Xie L."/>
            <person name="Yoshida N."/>
            <person name="Ishii S."/>
            <person name="Meng L."/>
        </authorList>
    </citation>
    <scope>NUCLEOTIDE SEQUENCE [LARGE SCALE GENOMIC DNA]</scope>
    <source>
        <strain evidence="2 3">NIT-T3</strain>
    </source>
</reference>
<dbReference type="SMART" id="SM00028">
    <property type="entry name" value="TPR"/>
    <property type="match status" value="6"/>
</dbReference>
<dbReference type="PANTHER" id="PTHR12558">
    <property type="entry name" value="CELL DIVISION CYCLE 16,23,27"/>
    <property type="match status" value="1"/>
</dbReference>
<feature type="repeat" description="TPR" evidence="1">
    <location>
        <begin position="253"/>
        <end position="286"/>
    </location>
</feature>